<evidence type="ECO:0000313" key="1">
    <source>
        <dbReference type="EMBL" id="CAI9119971.1"/>
    </source>
</evidence>
<dbReference type="AlphaFoldDB" id="A0AA35UF60"/>
<dbReference type="EMBL" id="CATKSH010000003">
    <property type="protein sequence ID" value="CAI9119971.1"/>
    <property type="molecule type" value="Genomic_DNA"/>
</dbReference>
<reference evidence="1" key="1">
    <citation type="submission" date="2023-03" db="EMBL/GenBank/DDBJ databases">
        <authorList>
            <person name="Cleenwerck I."/>
        </authorList>
    </citation>
    <scope>NUCLEOTIDE SEQUENCE</scope>
    <source>
        <strain evidence="1">LMG 32879</strain>
    </source>
</reference>
<dbReference type="Proteomes" id="UP001176960">
    <property type="component" value="Unassembled WGS sequence"/>
</dbReference>
<dbReference type="RefSeq" id="WP_289843479.1">
    <property type="nucleotide sequence ID" value="NZ_CATKSH010000003.1"/>
</dbReference>
<name>A0AA35UF60_9PROT</name>
<proteinExistence type="predicted"/>
<gene>
    <name evidence="1" type="ORF">LMG32879_000797</name>
</gene>
<comment type="caution">
    <text evidence="1">The sequence shown here is derived from an EMBL/GenBank/DDBJ whole genome shotgun (WGS) entry which is preliminary data.</text>
</comment>
<evidence type="ECO:0000313" key="2">
    <source>
        <dbReference type="Proteomes" id="UP001176960"/>
    </source>
</evidence>
<sequence length="130" mass="12549">MGKFTQPVRRPTVDAASSRSIMGHATVNAVTIGIRICDIKGILMFNTLSRSLRRLAVLSAFVGLVSLTGCGDPYDPGARAGSGALIGAGGGAAIGALAGGGRGAAIGALAGGAAGAAGGAATTPNRPRGY</sequence>
<organism evidence="1 2">
    <name type="scientific">Brytella acorum</name>
    <dbReference type="NCBI Taxonomy" id="2959299"/>
    <lineage>
        <taxon>Bacteria</taxon>
        <taxon>Pseudomonadati</taxon>
        <taxon>Pseudomonadota</taxon>
        <taxon>Alphaproteobacteria</taxon>
        <taxon>Acetobacterales</taxon>
        <taxon>Acetobacteraceae</taxon>
        <taxon>Brytella</taxon>
    </lineage>
</organism>
<keyword evidence="2" id="KW-1185">Reference proteome</keyword>
<evidence type="ECO:0008006" key="3">
    <source>
        <dbReference type="Google" id="ProtNLM"/>
    </source>
</evidence>
<protein>
    <recommendedName>
        <fullName evidence="3">YMGG-like Gly-zipper domain-containing protein</fullName>
    </recommendedName>
</protein>
<accession>A0AA35UF60</accession>